<feature type="signal peptide" evidence="2">
    <location>
        <begin position="1"/>
        <end position="23"/>
    </location>
</feature>
<sequence length="211" mass="20879">MACSLRLACVCLGVMSLVAWATAADLHHGLPAHLLQQASDENTVPHSRSKRWSGSKTSGFSGTGSGSGSGGFFIPVYQKTGVTGNSGTSGSWGSSGSWGVPMTGRVPFSGAQMMSGGVVPFSGTPMMMGTGGVPGYGSQMMSSGGVPFGGTPMMMGTGGVPFSGGFGAPQPASYIKQVSYFPQPNAGGVGSTFGGFGGNGFGMGGGGMMID</sequence>
<evidence type="ECO:0000313" key="4">
    <source>
        <dbReference type="Proteomes" id="UP001374579"/>
    </source>
</evidence>
<protein>
    <submittedName>
        <fullName evidence="3">Uncharacterized protein</fullName>
    </submittedName>
</protein>
<feature type="chain" id="PRO_5043019870" evidence="2">
    <location>
        <begin position="24"/>
        <end position="211"/>
    </location>
</feature>
<feature type="region of interest" description="Disordered" evidence="1">
    <location>
        <begin position="39"/>
        <end position="66"/>
    </location>
</feature>
<dbReference type="AlphaFoldDB" id="A0AAN9G5A8"/>
<comment type="caution">
    <text evidence="3">The sequence shown here is derived from an EMBL/GenBank/DDBJ whole genome shotgun (WGS) entry which is preliminary data.</text>
</comment>
<organism evidence="3 4">
    <name type="scientific">Littorina saxatilis</name>
    <dbReference type="NCBI Taxonomy" id="31220"/>
    <lineage>
        <taxon>Eukaryota</taxon>
        <taxon>Metazoa</taxon>
        <taxon>Spiralia</taxon>
        <taxon>Lophotrochozoa</taxon>
        <taxon>Mollusca</taxon>
        <taxon>Gastropoda</taxon>
        <taxon>Caenogastropoda</taxon>
        <taxon>Littorinimorpha</taxon>
        <taxon>Littorinoidea</taxon>
        <taxon>Littorinidae</taxon>
        <taxon>Littorina</taxon>
    </lineage>
</organism>
<accession>A0AAN9G5A8</accession>
<keyword evidence="4" id="KW-1185">Reference proteome</keyword>
<dbReference type="EMBL" id="JBAMIC010000018">
    <property type="protein sequence ID" value="KAK7095269.1"/>
    <property type="molecule type" value="Genomic_DNA"/>
</dbReference>
<gene>
    <name evidence="3" type="ORF">V1264_006700</name>
</gene>
<reference evidence="3 4" key="1">
    <citation type="submission" date="2024-02" db="EMBL/GenBank/DDBJ databases">
        <title>Chromosome-scale genome assembly of the rough periwinkle Littorina saxatilis.</title>
        <authorList>
            <person name="De Jode A."/>
            <person name="Faria R."/>
            <person name="Formenti G."/>
            <person name="Sims Y."/>
            <person name="Smith T.P."/>
            <person name="Tracey A."/>
            <person name="Wood J.M.D."/>
            <person name="Zagrodzka Z.B."/>
            <person name="Johannesson K."/>
            <person name="Butlin R.K."/>
            <person name="Leder E.H."/>
        </authorList>
    </citation>
    <scope>NUCLEOTIDE SEQUENCE [LARGE SCALE GENOMIC DNA]</scope>
    <source>
        <strain evidence="3">Snail1</strain>
        <tissue evidence="3">Muscle</tissue>
    </source>
</reference>
<name>A0AAN9G5A8_9CAEN</name>
<evidence type="ECO:0000313" key="3">
    <source>
        <dbReference type="EMBL" id="KAK7095269.1"/>
    </source>
</evidence>
<evidence type="ECO:0000256" key="2">
    <source>
        <dbReference type="SAM" id="SignalP"/>
    </source>
</evidence>
<dbReference type="Proteomes" id="UP001374579">
    <property type="component" value="Unassembled WGS sequence"/>
</dbReference>
<evidence type="ECO:0000256" key="1">
    <source>
        <dbReference type="SAM" id="MobiDB-lite"/>
    </source>
</evidence>
<proteinExistence type="predicted"/>
<keyword evidence="2" id="KW-0732">Signal</keyword>